<protein>
    <submittedName>
        <fullName evidence="1">Uncharacterized protein</fullName>
    </submittedName>
</protein>
<dbReference type="AlphaFoldDB" id="A0A564Z307"/>
<proteinExistence type="predicted"/>
<dbReference type="EMBL" id="CABIJS010000577">
    <property type="protein sequence ID" value="VUZ53885.1"/>
    <property type="molecule type" value="Genomic_DNA"/>
</dbReference>
<gene>
    <name evidence="1" type="ORF">WMSIL1_LOCUS12114</name>
</gene>
<keyword evidence="2" id="KW-1185">Reference proteome</keyword>
<accession>A0A564Z307</accession>
<organism evidence="1 2">
    <name type="scientific">Hymenolepis diminuta</name>
    <name type="common">Rat tapeworm</name>
    <dbReference type="NCBI Taxonomy" id="6216"/>
    <lineage>
        <taxon>Eukaryota</taxon>
        <taxon>Metazoa</taxon>
        <taxon>Spiralia</taxon>
        <taxon>Lophotrochozoa</taxon>
        <taxon>Platyhelminthes</taxon>
        <taxon>Cestoda</taxon>
        <taxon>Eucestoda</taxon>
        <taxon>Cyclophyllidea</taxon>
        <taxon>Hymenolepididae</taxon>
        <taxon>Hymenolepis</taxon>
    </lineage>
</organism>
<sequence length="86" mass="10021">QQQQKSFLKLIKQFTKHLSLNPEQSENSVPKLYSDNLVLQTSEFHYDPEADLTSNNCFDKCRDLYRRAMADIPEEDSWTPLSVIGE</sequence>
<name>A0A564Z307_HYMDI</name>
<evidence type="ECO:0000313" key="2">
    <source>
        <dbReference type="Proteomes" id="UP000321570"/>
    </source>
</evidence>
<dbReference type="Proteomes" id="UP000321570">
    <property type="component" value="Unassembled WGS sequence"/>
</dbReference>
<feature type="non-terminal residue" evidence="1">
    <location>
        <position position="1"/>
    </location>
</feature>
<evidence type="ECO:0000313" key="1">
    <source>
        <dbReference type="EMBL" id="VUZ53885.1"/>
    </source>
</evidence>
<reference evidence="1 2" key="1">
    <citation type="submission" date="2019-07" db="EMBL/GenBank/DDBJ databases">
        <authorList>
            <person name="Jastrzebski P J."/>
            <person name="Paukszto L."/>
            <person name="Jastrzebski P J."/>
        </authorList>
    </citation>
    <scope>NUCLEOTIDE SEQUENCE [LARGE SCALE GENOMIC DNA]</scope>
    <source>
        <strain evidence="1 2">WMS-il1</strain>
    </source>
</reference>